<dbReference type="SMART" id="SM00401">
    <property type="entry name" value="ZnF_GATA"/>
    <property type="match status" value="1"/>
</dbReference>
<dbReference type="GO" id="GO:0006338">
    <property type="term" value="P:chromatin remodeling"/>
    <property type="evidence" value="ECO:0007669"/>
    <property type="project" value="InterPro"/>
</dbReference>
<dbReference type="Pfam" id="PF04855">
    <property type="entry name" value="SNF5"/>
    <property type="match status" value="1"/>
</dbReference>
<keyword evidence="3" id="KW-0805">Transcription regulation</keyword>
<feature type="compositionally biased region" description="Polar residues" evidence="6">
    <location>
        <begin position="571"/>
        <end position="581"/>
    </location>
</feature>
<feature type="region of interest" description="Disordered" evidence="6">
    <location>
        <begin position="1"/>
        <end position="24"/>
    </location>
</feature>
<dbReference type="GO" id="GO:0000228">
    <property type="term" value="C:nuclear chromosome"/>
    <property type="evidence" value="ECO:0007669"/>
    <property type="project" value="InterPro"/>
</dbReference>
<dbReference type="AlphaFoldDB" id="A0A9N9C9C3"/>
<dbReference type="OrthoDB" id="515064at2759"/>
<keyword evidence="5" id="KW-0539">Nucleus</keyword>
<accession>A0A9N9C9C3</accession>
<dbReference type="GO" id="GO:0008270">
    <property type="term" value="F:zinc ion binding"/>
    <property type="evidence" value="ECO:0007669"/>
    <property type="project" value="InterPro"/>
</dbReference>
<dbReference type="Proteomes" id="UP000789570">
    <property type="component" value="Unassembled WGS sequence"/>
</dbReference>
<name>A0A9N9C9C3_9GLOM</name>
<evidence type="ECO:0000313" key="8">
    <source>
        <dbReference type="EMBL" id="CAG8595295.1"/>
    </source>
</evidence>
<feature type="compositionally biased region" description="Low complexity" evidence="6">
    <location>
        <begin position="98"/>
        <end position="113"/>
    </location>
</feature>
<evidence type="ECO:0000256" key="5">
    <source>
        <dbReference type="ARBA" id="ARBA00023242"/>
    </source>
</evidence>
<protein>
    <submittedName>
        <fullName evidence="8">13964_t:CDS:1</fullName>
    </submittedName>
</protein>
<comment type="subcellular location">
    <subcellularLocation>
        <location evidence="1">Nucleus</location>
    </subcellularLocation>
</comment>
<evidence type="ECO:0000256" key="6">
    <source>
        <dbReference type="SAM" id="MobiDB-lite"/>
    </source>
</evidence>
<comment type="similarity">
    <text evidence="2">Belongs to the SNF5 family.</text>
</comment>
<feature type="region of interest" description="Disordered" evidence="6">
    <location>
        <begin position="571"/>
        <end position="647"/>
    </location>
</feature>
<dbReference type="Pfam" id="PF00320">
    <property type="entry name" value="GATA"/>
    <property type="match status" value="1"/>
</dbReference>
<dbReference type="PANTHER" id="PTHR10019">
    <property type="entry name" value="SNF5"/>
    <property type="match status" value="1"/>
</dbReference>
<feature type="region of interest" description="Disordered" evidence="6">
    <location>
        <begin position="499"/>
        <end position="527"/>
    </location>
</feature>
<evidence type="ECO:0000256" key="2">
    <source>
        <dbReference type="ARBA" id="ARBA00010239"/>
    </source>
</evidence>
<gene>
    <name evidence="8" type="ORF">FCALED_LOCUS8310</name>
</gene>
<dbReference type="CDD" id="cd00202">
    <property type="entry name" value="ZnF_GATA"/>
    <property type="match status" value="1"/>
</dbReference>
<dbReference type="EMBL" id="CAJVPQ010002387">
    <property type="protein sequence ID" value="CAG8595295.1"/>
    <property type="molecule type" value="Genomic_DNA"/>
</dbReference>
<dbReference type="InterPro" id="IPR013088">
    <property type="entry name" value="Znf_NHR/GATA"/>
</dbReference>
<dbReference type="Gene3D" id="3.30.50.10">
    <property type="entry name" value="Erythroid Transcription Factor GATA-1, subunit A"/>
    <property type="match status" value="1"/>
</dbReference>
<evidence type="ECO:0000256" key="4">
    <source>
        <dbReference type="ARBA" id="ARBA00023163"/>
    </source>
</evidence>
<evidence type="ECO:0000313" key="9">
    <source>
        <dbReference type="Proteomes" id="UP000789570"/>
    </source>
</evidence>
<evidence type="ECO:0000256" key="3">
    <source>
        <dbReference type="ARBA" id="ARBA00023015"/>
    </source>
</evidence>
<sequence>MTIERNYGAMNNPNLQQMRGLSGEGGNNMTNQYIFQGRQSLSTSAAAPIPSISALGNPMFSNNMTTNMLGFPSQSNINGLGLDMFQQQSLNRGIGQMIAQQTQQRQMMQQPRRPVTHPQPVQNLHHRSSQQKPSSEHSKKPPAVPKPYEPAPDLTSVQKKYLEQYVRRDTLYQKALDIQHKRQMNVIAEKRKEIAHADLIHQTRSSYLFGTGYGGYGNGVTGTRFRIVYPHDRKRPKKTKEFKFSHQQLREIAKNEDTLVPIRLEIDGADGYKLRDTFTWNMNETLITPEHFAEVLCDDLHFPAATFVPAIVKQMRDQLQGYILHPLSLTDQFPTNNVSTSSTDPSEDACVVKEENDNDNKSNTLNNSEESNINEELRILIKIDVTIGNISLVDQFEWDINCQKNDPELFAEILTAELGLGGEFKTAIAHSIREQVQIYVKSLILVGHPFDGSPVQDDDLRQSLLPPVTNIIRREDAVDQHTPILVELTEAEIDKIEKDRERDARRKRRQTRGRRGVILPDREPPKTHRTLLHSTTIIPDPTDENAFITLISSGMPPVMRKSSSMGYDNYSAISEKSSTPSPGKVRGRGRAAGSGLRSSITANSPDITDINSTGRSGSVGPSPQGREFRDGTKKSNRRGTSKESEEWHCDGCGCLQTATPLLRKGPNGEKTLCNACGKSVGAINYWNHPKGLYFQKNNTLRPISQVTNEDDFNLPKLQEPNQLANSAFPANITLQSSQQDIPSTLDQSFDFMVNEKQPNSSTEQNLISKQHFETTDNQNLAQPQGNNLITSTKSQSPVTIPNAPLSNKPVIPEWIIQQREQLLQKYPRDRFDIIQKPNNPNELRIKCLDCPRRLYQLGDGLSLKNFEIHLKNKQHRTNVEKRLNPDWAVHIAETGGINDSVGTISGTIDSSEFSSPVSGTGDPYTSFNTDNKTMGLAEGLITSRPDYMLKSREISSSGSQSFEISMGRESGKSSRGGMKITSDINNVNSAGYEMTAVGVFIDNSNGIPQTPQTEAFPSKSKGPL</sequence>
<evidence type="ECO:0000256" key="1">
    <source>
        <dbReference type="ARBA" id="ARBA00004123"/>
    </source>
</evidence>
<dbReference type="GO" id="GO:0006355">
    <property type="term" value="P:regulation of DNA-templated transcription"/>
    <property type="evidence" value="ECO:0007669"/>
    <property type="project" value="InterPro"/>
</dbReference>
<feature type="region of interest" description="Disordered" evidence="6">
    <location>
        <begin position="958"/>
        <end position="979"/>
    </location>
</feature>
<comment type="caution">
    <text evidence="8">The sequence shown here is derived from an EMBL/GenBank/DDBJ whole genome shotgun (WGS) entry which is preliminary data.</text>
</comment>
<feature type="compositionally biased region" description="Polar residues" evidence="6">
    <location>
        <begin position="600"/>
        <end position="621"/>
    </location>
</feature>
<dbReference type="InterPro" id="IPR000679">
    <property type="entry name" value="Znf_GATA"/>
</dbReference>
<organism evidence="8 9">
    <name type="scientific">Funneliformis caledonium</name>
    <dbReference type="NCBI Taxonomy" id="1117310"/>
    <lineage>
        <taxon>Eukaryota</taxon>
        <taxon>Fungi</taxon>
        <taxon>Fungi incertae sedis</taxon>
        <taxon>Mucoromycota</taxon>
        <taxon>Glomeromycotina</taxon>
        <taxon>Glomeromycetes</taxon>
        <taxon>Glomerales</taxon>
        <taxon>Glomeraceae</taxon>
        <taxon>Funneliformis</taxon>
    </lineage>
</organism>
<proteinExistence type="inferred from homology"/>
<feature type="region of interest" description="Disordered" evidence="6">
    <location>
        <begin position="98"/>
        <end position="155"/>
    </location>
</feature>
<feature type="compositionally biased region" description="Basic residues" evidence="6">
    <location>
        <begin position="505"/>
        <end position="515"/>
    </location>
</feature>
<keyword evidence="9" id="KW-1185">Reference proteome</keyword>
<feature type="compositionally biased region" description="Polar residues" evidence="6">
    <location>
        <begin position="9"/>
        <end position="19"/>
    </location>
</feature>
<reference evidence="8" key="1">
    <citation type="submission" date="2021-06" db="EMBL/GenBank/DDBJ databases">
        <authorList>
            <person name="Kallberg Y."/>
            <person name="Tangrot J."/>
            <person name="Rosling A."/>
        </authorList>
    </citation>
    <scope>NUCLEOTIDE SEQUENCE</scope>
    <source>
        <strain evidence="8">UK204</strain>
    </source>
</reference>
<dbReference type="GO" id="GO:0043565">
    <property type="term" value="F:sequence-specific DNA binding"/>
    <property type="evidence" value="ECO:0007669"/>
    <property type="project" value="InterPro"/>
</dbReference>
<feature type="domain" description="GATA-type" evidence="7">
    <location>
        <begin position="643"/>
        <end position="710"/>
    </location>
</feature>
<dbReference type="InterPro" id="IPR006939">
    <property type="entry name" value="SNF5"/>
</dbReference>
<keyword evidence="4" id="KW-0804">Transcription</keyword>
<evidence type="ECO:0000259" key="7">
    <source>
        <dbReference type="SMART" id="SM00401"/>
    </source>
</evidence>